<reference evidence="4 5" key="1">
    <citation type="submission" date="2013-09" db="EMBL/GenBank/DDBJ databases">
        <title>High correlation between genotypes and phenotypes of environmental bacteria Comamonas testosteroni strains.</title>
        <authorList>
            <person name="Liu L."/>
            <person name="Zhu W."/>
            <person name="Xia X."/>
            <person name="Xu B."/>
            <person name="Luo M."/>
            <person name="Wang G."/>
        </authorList>
    </citation>
    <scope>NUCLEOTIDE SEQUENCE [LARGE SCALE GENOMIC DNA]</scope>
    <source>
        <strain evidence="4 5">JL40</strain>
    </source>
</reference>
<dbReference type="NCBIfam" id="TIGR03505">
    <property type="entry name" value="FimV_core"/>
    <property type="match status" value="1"/>
</dbReference>
<evidence type="ECO:0000313" key="5">
    <source>
        <dbReference type="Proteomes" id="UP000029553"/>
    </source>
</evidence>
<feature type="compositionally biased region" description="Pro residues" evidence="1">
    <location>
        <begin position="475"/>
        <end position="493"/>
    </location>
</feature>
<feature type="region of interest" description="Disordered" evidence="1">
    <location>
        <begin position="131"/>
        <end position="217"/>
    </location>
</feature>
<dbReference type="Gene3D" id="1.20.58.2200">
    <property type="match status" value="1"/>
</dbReference>
<feature type="compositionally biased region" description="Low complexity" evidence="1">
    <location>
        <begin position="457"/>
        <end position="474"/>
    </location>
</feature>
<feature type="region of interest" description="Disordered" evidence="1">
    <location>
        <begin position="556"/>
        <end position="582"/>
    </location>
</feature>
<proteinExistence type="predicted"/>
<feature type="compositionally biased region" description="Low complexity" evidence="1">
    <location>
        <begin position="133"/>
        <end position="174"/>
    </location>
</feature>
<gene>
    <name evidence="4" type="ORF">P353_02850</name>
</gene>
<feature type="signal peptide" evidence="2">
    <location>
        <begin position="1"/>
        <end position="23"/>
    </location>
</feature>
<feature type="compositionally biased region" description="Low complexity" evidence="1">
    <location>
        <begin position="439"/>
        <end position="449"/>
    </location>
</feature>
<dbReference type="InterPro" id="IPR038440">
    <property type="entry name" value="FimV_C_sf"/>
</dbReference>
<dbReference type="Pfam" id="PF25800">
    <property type="entry name" value="FimV_N"/>
    <property type="match status" value="1"/>
</dbReference>
<dbReference type="EMBL" id="AWOR01000001">
    <property type="protein sequence ID" value="KGH32210.1"/>
    <property type="molecule type" value="Genomic_DNA"/>
</dbReference>
<comment type="caution">
    <text evidence="4">The sequence shown here is derived from an EMBL/GenBank/DDBJ whole genome shotgun (WGS) entry which is preliminary data.</text>
</comment>
<dbReference type="AlphaFoldDB" id="A0A096H437"/>
<feature type="region of interest" description="Disordered" evidence="1">
    <location>
        <begin position="724"/>
        <end position="745"/>
    </location>
</feature>
<accession>A0A096H437</accession>
<keyword evidence="2" id="KW-0732">Signal</keyword>
<dbReference type="NCBIfam" id="TIGR03504">
    <property type="entry name" value="FimV_Cterm"/>
    <property type="match status" value="1"/>
</dbReference>
<feature type="domain" description="FimV N-terminal" evidence="3">
    <location>
        <begin position="27"/>
        <end position="134"/>
    </location>
</feature>
<evidence type="ECO:0000259" key="3">
    <source>
        <dbReference type="Pfam" id="PF25800"/>
    </source>
</evidence>
<organism evidence="4 5">
    <name type="scientific">Comamonas testosteroni</name>
    <name type="common">Pseudomonas testosteroni</name>
    <dbReference type="NCBI Taxonomy" id="285"/>
    <lineage>
        <taxon>Bacteria</taxon>
        <taxon>Pseudomonadati</taxon>
        <taxon>Pseudomonadota</taxon>
        <taxon>Betaproteobacteria</taxon>
        <taxon>Burkholderiales</taxon>
        <taxon>Comamonadaceae</taxon>
        <taxon>Comamonas</taxon>
    </lineage>
</organism>
<dbReference type="InterPro" id="IPR057840">
    <property type="entry name" value="FimV_N"/>
</dbReference>
<feature type="chain" id="PRO_5001919863" evidence="2">
    <location>
        <begin position="24"/>
        <end position="980"/>
    </location>
</feature>
<dbReference type="Proteomes" id="UP000029553">
    <property type="component" value="Unassembled WGS sequence"/>
</dbReference>
<dbReference type="InterPro" id="IPR020012">
    <property type="entry name" value="LysM_FimV"/>
</dbReference>
<feature type="compositionally biased region" description="Basic and acidic residues" evidence="1">
    <location>
        <begin position="183"/>
        <end position="195"/>
    </location>
</feature>
<evidence type="ECO:0000256" key="1">
    <source>
        <dbReference type="SAM" id="MobiDB-lite"/>
    </source>
</evidence>
<protein>
    <submittedName>
        <fullName evidence="4">Membrane protein</fullName>
    </submittedName>
</protein>
<dbReference type="RefSeq" id="WP_034364960.1">
    <property type="nucleotide sequence ID" value="NZ_AWOR01000001.1"/>
</dbReference>
<name>A0A096H437_COMTE</name>
<dbReference type="InterPro" id="IPR020011">
    <property type="entry name" value="FimV_C"/>
</dbReference>
<feature type="region of interest" description="Disordered" evidence="1">
    <location>
        <begin position="439"/>
        <end position="493"/>
    </location>
</feature>
<sequence length="980" mass="99364">MQRWKLSALAAATLALSSLPATDAWALALGRITVQSALGEPLRAEVEIPQLSAAEADSLQAAIASPAAFRAQGMEFTGTANSVRVQVQKRSNGSAVLKLSSFQPVNDPFVDLVIDANWASGKLQRNYTLLLDPPATRRPAPTPTTAAQATTAAPQATPAVLPAPARPAVATRPASSSVNTAGRDLRNDRDQDETATKPQRKRQAGTAAPAGSSDEVRVRTGDTAGRIAAANKPAGVSLDQMLVAMLRSNPQAFVNGNINRMRSGAVIQLPDQAAAQATSAKEARQIMAAQSQDFNQFRRQLAGVAPVAPVEAASRSASGQVQAHVADAKAATAAPDKLTLSKGSVKGVAADEQVAQQKQAADQSARADELKRNMAELSQIAAATKPAGTAAAPAAGTPAAAAPAASPTVTVPAASTANAAAPAPAAAAAADAAATPAAPATPEAAAADAGKPGDTMPAPAAAEGEPAQAAAEPAAPAPAPVAPPKPVAAPAPIPEEPSFIDSLMEDPTIPLAGAALLALLLGYGGYRVSQRRKAAAAGADSMLGDSQLSADSFFGASGGQRVDTTTSSSQMSGQSMQYSPSQLDAGDVDPLAEADVYLAYGRDLQAEEILKEALRTDPNRLVLHQKLAEIYAKRHDRMAYASVANNVFALTQGKGPEWQRLADQGRILDPENLTYQLGGAPQPQAGAAAAPNAFNPTDPSTALQGGVAAAVGFGSALAAAQAAEAAASREGPPTEPAGMDFDMDLELPADLPDTAASAAPVASEPVSLPNEQDFAALAQWDTPAAPSAEPALAAADNGLNLDLDDLASFSLPATASQAPAPVAAPAPAEQSSLNALEFDLDSFTLPLQTQPEPDGGQETAALNLSSSLETLDEVQGAEALTLQQPAEESDSLATAPAQPEVTFDLSGLSLDLGTSDIAAPIDAVPAPSEPEDPLATKLALAEEFNAIGDSDGARTLIEEVIAEAHGDLKAKAHSLLSQIG</sequence>
<evidence type="ECO:0000313" key="4">
    <source>
        <dbReference type="EMBL" id="KGH32210.1"/>
    </source>
</evidence>
<evidence type="ECO:0000256" key="2">
    <source>
        <dbReference type="SAM" id="SignalP"/>
    </source>
</evidence>
<feature type="compositionally biased region" description="Low complexity" evidence="1">
    <location>
        <begin position="567"/>
        <end position="582"/>
    </location>
</feature>